<name>A0AAV1AF41_VICFA</name>
<accession>A0AAV1AF41</accession>
<proteinExistence type="predicted"/>
<keyword evidence="3" id="KW-1185">Reference proteome</keyword>
<dbReference type="Proteomes" id="UP001157006">
    <property type="component" value="Chromosome 4"/>
</dbReference>
<sequence>MMLRGDCPFPVHAAIFFLPVCLLSKEVSIMVSMEELSYIQILTNVEKMELVFEITHNMYQAPFLFSLVAAGRGDILDAVNPYKEKDTWKGKCEPIENMCFTFHK</sequence>
<dbReference type="EMBL" id="OX451739">
    <property type="protein sequence ID" value="CAI8609074.1"/>
    <property type="molecule type" value="Genomic_DNA"/>
</dbReference>
<organism evidence="2 3">
    <name type="scientific">Vicia faba</name>
    <name type="common">Broad bean</name>
    <name type="synonym">Faba vulgaris</name>
    <dbReference type="NCBI Taxonomy" id="3906"/>
    <lineage>
        <taxon>Eukaryota</taxon>
        <taxon>Viridiplantae</taxon>
        <taxon>Streptophyta</taxon>
        <taxon>Embryophyta</taxon>
        <taxon>Tracheophyta</taxon>
        <taxon>Spermatophyta</taxon>
        <taxon>Magnoliopsida</taxon>
        <taxon>eudicotyledons</taxon>
        <taxon>Gunneridae</taxon>
        <taxon>Pentapetalae</taxon>
        <taxon>rosids</taxon>
        <taxon>fabids</taxon>
        <taxon>Fabales</taxon>
        <taxon>Fabaceae</taxon>
        <taxon>Papilionoideae</taxon>
        <taxon>50 kb inversion clade</taxon>
        <taxon>NPAAA clade</taxon>
        <taxon>Hologalegina</taxon>
        <taxon>IRL clade</taxon>
        <taxon>Fabeae</taxon>
        <taxon>Vicia</taxon>
    </lineage>
</organism>
<keyword evidence="1" id="KW-0732">Signal</keyword>
<reference evidence="2 3" key="1">
    <citation type="submission" date="2023-01" db="EMBL/GenBank/DDBJ databases">
        <authorList>
            <person name="Kreplak J."/>
        </authorList>
    </citation>
    <scope>NUCLEOTIDE SEQUENCE [LARGE SCALE GENOMIC DNA]</scope>
</reference>
<evidence type="ECO:0000313" key="3">
    <source>
        <dbReference type="Proteomes" id="UP001157006"/>
    </source>
</evidence>
<gene>
    <name evidence="2" type="ORF">VFH_IV115600</name>
</gene>
<feature type="chain" id="PRO_5043628576" evidence="1">
    <location>
        <begin position="25"/>
        <end position="104"/>
    </location>
</feature>
<protein>
    <submittedName>
        <fullName evidence="2">Uncharacterized protein</fullName>
    </submittedName>
</protein>
<evidence type="ECO:0000313" key="2">
    <source>
        <dbReference type="EMBL" id="CAI8609074.1"/>
    </source>
</evidence>
<feature type="signal peptide" evidence="1">
    <location>
        <begin position="1"/>
        <end position="24"/>
    </location>
</feature>
<dbReference type="AlphaFoldDB" id="A0AAV1AF41"/>
<evidence type="ECO:0000256" key="1">
    <source>
        <dbReference type="SAM" id="SignalP"/>
    </source>
</evidence>